<sequence>MIILGLISLLAVSCGDDFLTTHPGDSVSTDLALSTEQDIDNAVNGLYDLMSSYGYYGGTMFFYGDMKGDDMQSSYNSGRTCNRCYLYDHRSTSLNAGYLWGRPFYIIRNAWNVINAIDDGKVQGSEQRLKELKGEAMTIMALCQFDLTRCFGYPYTKDKGAGWGAPIVDHAITLDENPPRSTVAKDYEFIISTLEEAIPLMSTSKNNSRMNAYAARALLSRIYLYHDDNEKAFQMASNLIEEVEGNGMYRLYTRD</sequence>
<dbReference type="InterPro" id="IPR011990">
    <property type="entry name" value="TPR-like_helical_dom_sf"/>
</dbReference>
<evidence type="ECO:0000313" key="2">
    <source>
        <dbReference type="EMBL" id="EKC62705.1"/>
    </source>
</evidence>
<proteinExistence type="predicted"/>
<protein>
    <recommendedName>
        <fullName evidence="1">SusD-like N-terminal domain-containing protein</fullName>
    </recommendedName>
</protein>
<dbReference type="InterPro" id="IPR033985">
    <property type="entry name" value="SusD-like_N"/>
</dbReference>
<accession>K1T8I7</accession>
<name>K1T8I7_9ZZZZ</name>
<evidence type="ECO:0000259" key="1">
    <source>
        <dbReference type="Pfam" id="PF14322"/>
    </source>
</evidence>
<feature type="non-terminal residue" evidence="2">
    <location>
        <position position="255"/>
    </location>
</feature>
<comment type="caution">
    <text evidence="2">The sequence shown here is derived from an EMBL/GenBank/DDBJ whole genome shotgun (WGS) entry which is preliminary data.</text>
</comment>
<feature type="domain" description="SusD-like N-terminal" evidence="1">
    <location>
        <begin position="17"/>
        <end position="224"/>
    </location>
</feature>
<dbReference type="EMBL" id="AJWY01007900">
    <property type="protein sequence ID" value="EKC62705.1"/>
    <property type="molecule type" value="Genomic_DNA"/>
</dbReference>
<dbReference type="AlphaFoldDB" id="K1T8I7"/>
<organism evidence="2">
    <name type="scientific">human gut metagenome</name>
    <dbReference type="NCBI Taxonomy" id="408170"/>
    <lineage>
        <taxon>unclassified sequences</taxon>
        <taxon>metagenomes</taxon>
        <taxon>organismal metagenomes</taxon>
    </lineage>
</organism>
<dbReference type="SUPFAM" id="SSF48452">
    <property type="entry name" value="TPR-like"/>
    <property type="match status" value="1"/>
</dbReference>
<reference evidence="2" key="1">
    <citation type="journal article" date="2013" name="Environ. Microbiol.">
        <title>Microbiota from the distal guts of lean and obese adolescents exhibit partial functional redundancy besides clear differences in community structure.</title>
        <authorList>
            <person name="Ferrer M."/>
            <person name="Ruiz A."/>
            <person name="Lanza F."/>
            <person name="Haange S.B."/>
            <person name="Oberbach A."/>
            <person name="Till H."/>
            <person name="Bargiela R."/>
            <person name="Campoy C."/>
            <person name="Segura M.T."/>
            <person name="Richter M."/>
            <person name="von Bergen M."/>
            <person name="Seifert J."/>
            <person name="Suarez A."/>
        </authorList>
    </citation>
    <scope>NUCLEOTIDE SEQUENCE</scope>
</reference>
<dbReference type="Pfam" id="PF14322">
    <property type="entry name" value="SusD-like_3"/>
    <property type="match status" value="1"/>
</dbReference>
<dbReference type="Gene3D" id="1.25.40.390">
    <property type="match status" value="1"/>
</dbReference>
<gene>
    <name evidence="2" type="ORF">LEA_11704</name>
</gene>